<proteinExistence type="predicted"/>
<dbReference type="Pfam" id="PF02371">
    <property type="entry name" value="Transposase_20"/>
    <property type="match status" value="1"/>
</dbReference>
<protein>
    <submittedName>
        <fullName evidence="3">IS110 family transposase</fullName>
    </submittedName>
</protein>
<dbReference type="NCBIfam" id="NF033542">
    <property type="entry name" value="transpos_IS110"/>
    <property type="match status" value="1"/>
</dbReference>
<keyword evidence="4" id="KW-1185">Reference proteome</keyword>
<organism evidence="3 4">
    <name type="scientific">Paracraurococcus lichenis</name>
    <dbReference type="NCBI Taxonomy" id="3064888"/>
    <lineage>
        <taxon>Bacteria</taxon>
        <taxon>Pseudomonadati</taxon>
        <taxon>Pseudomonadota</taxon>
        <taxon>Alphaproteobacteria</taxon>
        <taxon>Acetobacterales</taxon>
        <taxon>Roseomonadaceae</taxon>
        <taxon>Paracraurococcus</taxon>
    </lineage>
</organism>
<dbReference type="Proteomes" id="UP001243009">
    <property type="component" value="Unassembled WGS sequence"/>
</dbReference>
<dbReference type="InterPro" id="IPR003346">
    <property type="entry name" value="Transposase_20"/>
</dbReference>
<dbReference type="PANTHER" id="PTHR33055:SF3">
    <property type="entry name" value="PUTATIVE TRANSPOSASE FOR IS117-RELATED"/>
    <property type="match status" value="1"/>
</dbReference>
<evidence type="ECO:0000259" key="2">
    <source>
        <dbReference type="Pfam" id="PF02371"/>
    </source>
</evidence>
<sequence>MSQPNDLSRSLVPLEQDSTLVAVLELSQSSWLVAGAVPGVERQPLKKLDPDEQALLRLLQRWQEEATRAGRRVTRIAVAYEAGRDGFWLARWLRSRGIEVHVIHPTSVAISREHKRAKTDRLDTAMLMRVFLGWLRGERGHCGMVAVPSAEEEDAKRPSRERESLVGERTRIVNRMKGALARLGIRGFKPELRRAPERLETLRTPEGLPIPPNTLEEFRRDLARLGMVREQIAAIEQARVVRLEQAPRTGPHAMVRLLASITGVGVETADMLVQEVLSRNLRDRRAVARYAGLTGSPDESGSKRREKGLAKSGNARVRRGLIQLAWRFLRFQKESALVQWYRARTAQGARKTTMIVALARKLLIALWRMVATGEVPQGVVLRPAA</sequence>
<accession>A0ABT9EED4</accession>
<dbReference type="RefSeq" id="WP_305109280.1">
    <property type="nucleotide sequence ID" value="NZ_JAUTWS010000266.1"/>
</dbReference>
<dbReference type="InterPro" id="IPR002525">
    <property type="entry name" value="Transp_IS110-like_N"/>
</dbReference>
<feature type="domain" description="Transposase IS110-like N-terminal" evidence="1">
    <location>
        <begin position="48"/>
        <end position="182"/>
    </location>
</feature>
<feature type="domain" description="Transposase IS116/IS110/IS902 C-terminal" evidence="2">
    <location>
        <begin position="256"/>
        <end position="335"/>
    </location>
</feature>
<reference evidence="3 4" key="1">
    <citation type="submission" date="2023-08" db="EMBL/GenBank/DDBJ databases">
        <title>The draft genome sequence of Paracraurococcus sp. LOR1-02.</title>
        <authorList>
            <person name="Kingkaew E."/>
            <person name="Tanasupawat S."/>
        </authorList>
    </citation>
    <scope>NUCLEOTIDE SEQUENCE [LARGE SCALE GENOMIC DNA]</scope>
    <source>
        <strain evidence="3 4">LOR1-02</strain>
    </source>
</reference>
<dbReference type="PANTHER" id="PTHR33055">
    <property type="entry name" value="TRANSPOSASE FOR INSERTION SEQUENCE ELEMENT IS1111A"/>
    <property type="match status" value="1"/>
</dbReference>
<dbReference type="EMBL" id="JAUTWS010000266">
    <property type="protein sequence ID" value="MDO9714447.1"/>
    <property type="molecule type" value="Genomic_DNA"/>
</dbReference>
<evidence type="ECO:0000313" key="4">
    <source>
        <dbReference type="Proteomes" id="UP001243009"/>
    </source>
</evidence>
<name>A0ABT9EED4_9PROT</name>
<comment type="caution">
    <text evidence="3">The sequence shown here is derived from an EMBL/GenBank/DDBJ whole genome shotgun (WGS) entry which is preliminary data.</text>
</comment>
<gene>
    <name evidence="3" type="ORF">Q7A36_39570</name>
</gene>
<evidence type="ECO:0000313" key="3">
    <source>
        <dbReference type="EMBL" id="MDO9714447.1"/>
    </source>
</evidence>
<evidence type="ECO:0000259" key="1">
    <source>
        <dbReference type="Pfam" id="PF01548"/>
    </source>
</evidence>
<dbReference type="InterPro" id="IPR047650">
    <property type="entry name" value="Transpos_IS110"/>
</dbReference>
<dbReference type="Pfam" id="PF01548">
    <property type="entry name" value="DEDD_Tnp_IS110"/>
    <property type="match status" value="1"/>
</dbReference>